<dbReference type="Gene3D" id="3.10.310.70">
    <property type="match status" value="1"/>
</dbReference>
<feature type="domain" description="Amidohydrolase 3" evidence="1">
    <location>
        <begin position="50"/>
        <end position="551"/>
    </location>
</feature>
<evidence type="ECO:0000313" key="3">
    <source>
        <dbReference type="Proteomes" id="UP001172728"/>
    </source>
</evidence>
<sequence length="560" mass="57371">MTGTLLVRDGVLWSDGARLAGDAVLVVDGRIRALGDGDVLAARDDAAGAQMVDAAGGLVHPSFADAHVHTAMGGLESIGLDVSGAHGAEACLARVAAYAAEQDGPWIVGGGWHMADHPGGTPTAAALDAVTGDVPAFLVNADHHGAWVNTAALRAAGIDASTPDPEDGRIERDAAGNPTGTLHEGAMSLVSAHLPTRTDDELRAGLAAGADALLRAGVTAWQEAIVGDYGGHVDASPTYGDLIEGGVLAARVSGALWVPRDVTLDTVPAVVADLARRRDRDAARGFDTATVKIMVDGVAENRTAALAEPYLVDGCDCAVDGDGDGRGIAYFGRDVLFAVAAAAAAEGFALHFHAIGDRAVTDALDAVEALPAAVRGRRRHHIAHVQVVDPVDVPRFAALGVTVNMQALWACSSAQVTELTLPILGARRAAWQYPFGSFLRAGAALAMGSDWPVSTYDPWQAIHVAVTRQAPGSDAEPLLPDEALPLDVALRAYTAGSHRLLGLGGEGGSGTLEVGARADVCVASRDPFAGDPRDIASTRTAVTVLDGRIVHREAAAPAAP</sequence>
<dbReference type="CDD" id="cd01300">
    <property type="entry name" value="YtcJ_like"/>
    <property type="match status" value="1"/>
</dbReference>
<dbReference type="InterPro" id="IPR033932">
    <property type="entry name" value="YtcJ-like"/>
</dbReference>
<proteinExistence type="predicted"/>
<keyword evidence="3" id="KW-1185">Reference proteome</keyword>
<gene>
    <name evidence="2" type="ORF">QQX09_08855</name>
</gene>
<evidence type="ECO:0000259" key="1">
    <source>
        <dbReference type="Pfam" id="PF07969"/>
    </source>
</evidence>
<reference evidence="2" key="1">
    <citation type="submission" date="2023-06" db="EMBL/GenBank/DDBJ databases">
        <title>Sysu t00192.</title>
        <authorList>
            <person name="Gao L."/>
            <person name="Fang B.-Z."/>
            <person name="Li W.-J."/>
        </authorList>
    </citation>
    <scope>NUCLEOTIDE SEQUENCE</scope>
    <source>
        <strain evidence="2">SYSU T00192</strain>
    </source>
</reference>
<dbReference type="Proteomes" id="UP001172728">
    <property type="component" value="Unassembled WGS sequence"/>
</dbReference>
<dbReference type="RefSeq" id="WP_301133604.1">
    <property type="nucleotide sequence ID" value="NZ_JAUHPW010000006.1"/>
</dbReference>
<dbReference type="Pfam" id="PF07969">
    <property type="entry name" value="Amidohydro_3"/>
    <property type="match status" value="1"/>
</dbReference>
<accession>A0ABT8GA70</accession>
<dbReference type="SUPFAM" id="SSF51338">
    <property type="entry name" value="Composite domain of metallo-dependent hydrolases"/>
    <property type="match status" value="1"/>
</dbReference>
<protein>
    <submittedName>
        <fullName evidence="2">Amidohydrolase</fullName>
        <ecNumber evidence="2">3.5.-.-</ecNumber>
    </submittedName>
</protein>
<organism evidence="2 3">
    <name type="scientific">Demequina litoralis</name>
    <dbReference type="NCBI Taxonomy" id="3051660"/>
    <lineage>
        <taxon>Bacteria</taxon>
        <taxon>Bacillati</taxon>
        <taxon>Actinomycetota</taxon>
        <taxon>Actinomycetes</taxon>
        <taxon>Micrococcales</taxon>
        <taxon>Demequinaceae</taxon>
        <taxon>Demequina</taxon>
    </lineage>
</organism>
<name>A0ABT8GA70_9MICO</name>
<dbReference type="EMBL" id="JAUHPW010000006">
    <property type="protein sequence ID" value="MDN4475962.1"/>
    <property type="molecule type" value="Genomic_DNA"/>
</dbReference>
<dbReference type="GO" id="GO:0016787">
    <property type="term" value="F:hydrolase activity"/>
    <property type="evidence" value="ECO:0007669"/>
    <property type="project" value="UniProtKB-KW"/>
</dbReference>
<dbReference type="InterPro" id="IPR011059">
    <property type="entry name" value="Metal-dep_hydrolase_composite"/>
</dbReference>
<keyword evidence="2" id="KW-0378">Hydrolase</keyword>
<dbReference type="EC" id="3.5.-.-" evidence="2"/>
<dbReference type="InterPro" id="IPR032466">
    <property type="entry name" value="Metal_Hydrolase"/>
</dbReference>
<dbReference type="PANTHER" id="PTHR22642">
    <property type="entry name" value="IMIDAZOLONEPROPIONASE"/>
    <property type="match status" value="1"/>
</dbReference>
<dbReference type="Gene3D" id="2.30.40.10">
    <property type="entry name" value="Urease, subunit C, domain 1"/>
    <property type="match status" value="1"/>
</dbReference>
<dbReference type="InterPro" id="IPR013108">
    <property type="entry name" value="Amidohydro_3"/>
</dbReference>
<dbReference type="Gene3D" id="3.20.20.140">
    <property type="entry name" value="Metal-dependent hydrolases"/>
    <property type="match status" value="1"/>
</dbReference>
<evidence type="ECO:0000313" key="2">
    <source>
        <dbReference type="EMBL" id="MDN4475962.1"/>
    </source>
</evidence>
<comment type="caution">
    <text evidence="2">The sequence shown here is derived from an EMBL/GenBank/DDBJ whole genome shotgun (WGS) entry which is preliminary data.</text>
</comment>
<dbReference type="PANTHER" id="PTHR22642:SF2">
    <property type="entry name" value="PROTEIN LONG AFTER FAR-RED 3"/>
    <property type="match status" value="1"/>
</dbReference>
<dbReference type="SUPFAM" id="SSF51556">
    <property type="entry name" value="Metallo-dependent hydrolases"/>
    <property type="match status" value="1"/>
</dbReference>